<protein>
    <recommendedName>
        <fullName evidence="4">Arc-like DNA binding domain-containing protein</fullName>
    </recommendedName>
</protein>
<evidence type="ECO:0000256" key="1">
    <source>
        <dbReference type="SAM" id="MobiDB-lite"/>
    </source>
</evidence>
<accession>A0ABU1NK40</accession>
<dbReference type="RefSeq" id="WP_309906005.1">
    <property type="nucleotide sequence ID" value="NZ_JAVDRF010000012.1"/>
</dbReference>
<evidence type="ECO:0000313" key="3">
    <source>
        <dbReference type="Proteomes" id="UP001184230"/>
    </source>
</evidence>
<organism evidence="2 3">
    <name type="scientific">Variovorax soli</name>
    <dbReference type="NCBI Taxonomy" id="376815"/>
    <lineage>
        <taxon>Bacteria</taxon>
        <taxon>Pseudomonadati</taxon>
        <taxon>Pseudomonadota</taxon>
        <taxon>Betaproteobacteria</taxon>
        <taxon>Burkholderiales</taxon>
        <taxon>Comamonadaceae</taxon>
        <taxon>Variovorax</taxon>
    </lineage>
</organism>
<feature type="compositionally biased region" description="Basic and acidic residues" evidence="1">
    <location>
        <begin position="62"/>
        <end position="71"/>
    </location>
</feature>
<gene>
    <name evidence="2" type="ORF">J2739_004631</name>
</gene>
<dbReference type="SUPFAM" id="SSF47598">
    <property type="entry name" value="Ribbon-helix-helix"/>
    <property type="match status" value="1"/>
</dbReference>
<comment type="caution">
    <text evidence="2">The sequence shown here is derived from an EMBL/GenBank/DDBJ whole genome shotgun (WGS) entry which is preliminary data.</text>
</comment>
<sequence length="71" mass="7850">MQIRLPGLLADRLRQQAALTRRSLNMEMVSLLEEASSKAAKKVKGRVAPTTQPLDETPIPSKGKEISHARE</sequence>
<proteinExistence type="predicted"/>
<dbReference type="InterPro" id="IPR010985">
    <property type="entry name" value="Ribbon_hlx_hlx"/>
</dbReference>
<dbReference type="EMBL" id="JAVDRF010000012">
    <property type="protein sequence ID" value="MDR6538838.1"/>
    <property type="molecule type" value="Genomic_DNA"/>
</dbReference>
<evidence type="ECO:0000313" key="2">
    <source>
        <dbReference type="EMBL" id="MDR6538838.1"/>
    </source>
</evidence>
<dbReference type="Proteomes" id="UP001184230">
    <property type="component" value="Unassembled WGS sequence"/>
</dbReference>
<dbReference type="Gene3D" id="1.10.1220.10">
    <property type="entry name" value="Met repressor-like"/>
    <property type="match status" value="1"/>
</dbReference>
<evidence type="ECO:0008006" key="4">
    <source>
        <dbReference type="Google" id="ProtNLM"/>
    </source>
</evidence>
<keyword evidence="3" id="KW-1185">Reference proteome</keyword>
<dbReference type="InterPro" id="IPR013321">
    <property type="entry name" value="Arc_rbn_hlx_hlx"/>
</dbReference>
<feature type="region of interest" description="Disordered" evidence="1">
    <location>
        <begin position="37"/>
        <end position="71"/>
    </location>
</feature>
<reference evidence="2 3" key="1">
    <citation type="submission" date="2023-07" db="EMBL/GenBank/DDBJ databases">
        <title>Sorghum-associated microbial communities from plants grown in Nebraska, USA.</title>
        <authorList>
            <person name="Schachtman D."/>
        </authorList>
    </citation>
    <scope>NUCLEOTIDE SEQUENCE [LARGE SCALE GENOMIC DNA]</scope>
    <source>
        <strain evidence="2 3">DS1781</strain>
    </source>
</reference>
<name>A0ABU1NK40_9BURK</name>